<dbReference type="EMBL" id="JAAIUW010000007">
    <property type="protein sequence ID" value="KAF7824159.1"/>
    <property type="molecule type" value="Genomic_DNA"/>
</dbReference>
<dbReference type="Proteomes" id="UP000634136">
    <property type="component" value="Unassembled WGS sequence"/>
</dbReference>
<evidence type="ECO:0000313" key="1">
    <source>
        <dbReference type="EMBL" id="KAF7824159.1"/>
    </source>
</evidence>
<gene>
    <name evidence="1" type="ORF">G2W53_022303</name>
</gene>
<organism evidence="1 2">
    <name type="scientific">Senna tora</name>
    <dbReference type="NCBI Taxonomy" id="362788"/>
    <lineage>
        <taxon>Eukaryota</taxon>
        <taxon>Viridiplantae</taxon>
        <taxon>Streptophyta</taxon>
        <taxon>Embryophyta</taxon>
        <taxon>Tracheophyta</taxon>
        <taxon>Spermatophyta</taxon>
        <taxon>Magnoliopsida</taxon>
        <taxon>eudicotyledons</taxon>
        <taxon>Gunneridae</taxon>
        <taxon>Pentapetalae</taxon>
        <taxon>rosids</taxon>
        <taxon>fabids</taxon>
        <taxon>Fabales</taxon>
        <taxon>Fabaceae</taxon>
        <taxon>Caesalpinioideae</taxon>
        <taxon>Cassia clade</taxon>
        <taxon>Senna</taxon>
    </lineage>
</organism>
<name>A0A834TU62_9FABA</name>
<dbReference type="AlphaFoldDB" id="A0A834TU62"/>
<sequence>MGDCRSPERSLGFCKAVGGRLGREHSRRRA</sequence>
<evidence type="ECO:0000313" key="2">
    <source>
        <dbReference type="Proteomes" id="UP000634136"/>
    </source>
</evidence>
<accession>A0A834TU62</accession>
<protein>
    <submittedName>
        <fullName evidence="1">Uncharacterized protein</fullName>
    </submittedName>
</protein>
<comment type="caution">
    <text evidence="1">The sequence shown here is derived from an EMBL/GenBank/DDBJ whole genome shotgun (WGS) entry which is preliminary data.</text>
</comment>
<proteinExistence type="predicted"/>
<reference evidence="1" key="1">
    <citation type="submission" date="2020-09" db="EMBL/GenBank/DDBJ databases">
        <title>Genome-Enabled Discovery of Anthraquinone Biosynthesis in Senna tora.</title>
        <authorList>
            <person name="Kang S.-H."/>
            <person name="Pandey R.P."/>
            <person name="Lee C.-M."/>
            <person name="Sim J.-S."/>
            <person name="Jeong J.-T."/>
            <person name="Choi B.-S."/>
            <person name="Jung M."/>
            <person name="Ginzburg D."/>
            <person name="Zhao K."/>
            <person name="Won S.Y."/>
            <person name="Oh T.-J."/>
            <person name="Yu Y."/>
            <person name="Kim N.-H."/>
            <person name="Lee O.R."/>
            <person name="Lee T.-H."/>
            <person name="Bashyal P."/>
            <person name="Kim T.-S."/>
            <person name="Lee W.-H."/>
            <person name="Kawkins C."/>
            <person name="Kim C.-K."/>
            <person name="Kim J.S."/>
            <person name="Ahn B.O."/>
            <person name="Rhee S.Y."/>
            <person name="Sohng J.K."/>
        </authorList>
    </citation>
    <scope>NUCLEOTIDE SEQUENCE</scope>
    <source>
        <tissue evidence="1">Leaf</tissue>
    </source>
</reference>
<keyword evidence="2" id="KW-1185">Reference proteome</keyword>